<evidence type="ECO:0000313" key="3">
    <source>
        <dbReference type="Proteomes" id="UP000694255"/>
    </source>
</evidence>
<comment type="caution">
    <text evidence="2">The sequence shown here is derived from an EMBL/GenBank/DDBJ whole genome shotgun (WGS) entry which is preliminary data.</text>
</comment>
<dbReference type="PANTHER" id="PTHR33840:SF2">
    <property type="entry name" value="TLE1 PHOSPHOLIPASE DOMAIN-CONTAINING PROTEIN"/>
    <property type="match status" value="1"/>
</dbReference>
<sequence length="143" mass="16513">MTTDTPIIQFRDKKYTIEDLTNKLSGLEKELSPNKNLILCLDGTDNDFGPKPFTNVLQLFRTLEKDNPSQLCYYQPGIGSSFMADNVGRRHFEMSNVNHLSNRVDSMIAFTIKKHVLAAYGFLARFYNRGDKIFLFGFRYELL</sequence>
<proteinExistence type="predicted"/>
<evidence type="ECO:0000313" key="2">
    <source>
        <dbReference type="EMBL" id="KAG7664457.1"/>
    </source>
</evidence>
<feature type="domain" description="T6SS Phospholipase effector Tle1-like catalytic" evidence="1">
    <location>
        <begin position="35"/>
        <end position="138"/>
    </location>
</feature>
<evidence type="ECO:0000259" key="1">
    <source>
        <dbReference type="Pfam" id="PF09994"/>
    </source>
</evidence>
<name>A0A8J5URB5_9ASCO</name>
<organism evidence="2 3">
    <name type="scientific">[Candida] subhashii</name>
    <dbReference type="NCBI Taxonomy" id="561895"/>
    <lineage>
        <taxon>Eukaryota</taxon>
        <taxon>Fungi</taxon>
        <taxon>Dikarya</taxon>
        <taxon>Ascomycota</taxon>
        <taxon>Saccharomycotina</taxon>
        <taxon>Pichiomycetes</taxon>
        <taxon>Debaryomycetaceae</taxon>
        <taxon>Spathaspora</taxon>
    </lineage>
</organism>
<dbReference type="InterPro" id="IPR018712">
    <property type="entry name" value="Tle1-like_cat"/>
</dbReference>
<keyword evidence="3" id="KW-1185">Reference proteome</keyword>
<protein>
    <recommendedName>
        <fullName evidence="1">T6SS Phospholipase effector Tle1-like catalytic domain-containing protein</fullName>
    </recommendedName>
</protein>
<dbReference type="AlphaFoldDB" id="A0A8J5URB5"/>
<reference evidence="2 3" key="1">
    <citation type="journal article" date="2021" name="DNA Res.">
        <title>Genome analysis of Candida subhashii reveals its hybrid nature and dual mitochondrial genome conformations.</title>
        <authorList>
            <person name="Mixao V."/>
            <person name="Hegedusova E."/>
            <person name="Saus E."/>
            <person name="Pryszcz L.P."/>
            <person name="Cillingova A."/>
            <person name="Nosek J."/>
            <person name="Gabaldon T."/>
        </authorList>
    </citation>
    <scope>NUCLEOTIDE SEQUENCE [LARGE SCALE GENOMIC DNA]</scope>
    <source>
        <strain evidence="2 3">CBS 10753</strain>
    </source>
</reference>
<dbReference type="Proteomes" id="UP000694255">
    <property type="component" value="Unassembled WGS sequence"/>
</dbReference>
<accession>A0A8J5URB5</accession>
<dbReference type="OrthoDB" id="3162439at2759"/>
<gene>
    <name evidence="2" type="ORF">J8A68_002013</name>
</gene>
<dbReference type="PANTHER" id="PTHR33840">
    <property type="match status" value="1"/>
</dbReference>
<dbReference type="RefSeq" id="XP_049264689.1">
    <property type="nucleotide sequence ID" value="XM_049405719.1"/>
</dbReference>
<dbReference type="GeneID" id="73468814"/>
<dbReference type="EMBL" id="JAGSYN010000082">
    <property type="protein sequence ID" value="KAG7664457.1"/>
    <property type="molecule type" value="Genomic_DNA"/>
</dbReference>
<dbReference type="Pfam" id="PF09994">
    <property type="entry name" value="T6SS_Tle1-like_cat"/>
    <property type="match status" value="1"/>
</dbReference>